<dbReference type="CDD" id="cd05374">
    <property type="entry name" value="17beta-HSD-like_SDR_c"/>
    <property type="match status" value="1"/>
</dbReference>
<dbReference type="PANTHER" id="PTHR43976:SF16">
    <property type="entry name" value="SHORT-CHAIN DEHYDROGENASE_REDUCTASE FAMILY PROTEIN"/>
    <property type="match status" value="1"/>
</dbReference>
<gene>
    <name evidence="4" type="ORF">ACFSVL_24940</name>
</gene>
<organism evidence="4 5">
    <name type="scientific">Amycolatopsis silviterrae</name>
    <dbReference type="NCBI Taxonomy" id="1656914"/>
    <lineage>
        <taxon>Bacteria</taxon>
        <taxon>Bacillati</taxon>
        <taxon>Actinomycetota</taxon>
        <taxon>Actinomycetes</taxon>
        <taxon>Pseudonocardiales</taxon>
        <taxon>Pseudonocardiaceae</taxon>
        <taxon>Amycolatopsis</taxon>
    </lineage>
</organism>
<evidence type="ECO:0000313" key="4">
    <source>
        <dbReference type="EMBL" id="MFD2470661.1"/>
    </source>
</evidence>
<reference evidence="5" key="1">
    <citation type="journal article" date="2019" name="Int. J. Syst. Evol. Microbiol.">
        <title>The Global Catalogue of Microorganisms (GCM) 10K type strain sequencing project: providing services to taxonomists for standard genome sequencing and annotation.</title>
        <authorList>
            <consortium name="The Broad Institute Genomics Platform"/>
            <consortium name="The Broad Institute Genome Sequencing Center for Infectious Disease"/>
            <person name="Wu L."/>
            <person name="Ma J."/>
        </authorList>
    </citation>
    <scope>NUCLEOTIDE SEQUENCE [LARGE SCALE GENOMIC DNA]</scope>
    <source>
        <strain evidence="5">CGMCC 4.7641</strain>
    </source>
</reference>
<dbReference type="EC" id="1.1.-.-" evidence="4"/>
<evidence type="ECO:0000256" key="2">
    <source>
        <dbReference type="ARBA" id="ARBA00023002"/>
    </source>
</evidence>
<dbReference type="PRINTS" id="PR00080">
    <property type="entry name" value="SDRFAMILY"/>
</dbReference>
<dbReference type="GO" id="GO:0016491">
    <property type="term" value="F:oxidoreductase activity"/>
    <property type="evidence" value="ECO:0007669"/>
    <property type="project" value="UniProtKB-KW"/>
</dbReference>
<comment type="caution">
    <text evidence="4">The sequence shown here is derived from an EMBL/GenBank/DDBJ whole genome shotgun (WGS) entry which is preliminary data.</text>
</comment>
<evidence type="ECO:0000256" key="1">
    <source>
        <dbReference type="ARBA" id="ARBA00006484"/>
    </source>
</evidence>
<sequence>MSDRKVAVVTGTSSGIGLHTAVGLARRDIRVVATMRDTGRAGQLLDTAGKDGVELAVRELDVTDRDARLRCLDEVVAEFGTIDILVNNAGISVAGSLEQLDDAALQKQFEVNFLGVAALTRQALGPMRRAGSGRIVTVTSNGGVIGEPFLDAYCASKFAVEGLMQSLAPVAAQFGIAVSVVEPAAVETNIVQNTDLRCLGTDPDGQYGPLTEKFLRFVAEGFGTPQSPEDAAAVVVEAATSDTPRFRWQTSEAAVESVGLSLRDMDGSTVVSATSDILR</sequence>
<dbReference type="Pfam" id="PF00106">
    <property type="entry name" value="adh_short"/>
    <property type="match status" value="1"/>
</dbReference>
<dbReference type="InterPro" id="IPR036291">
    <property type="entry name" value="NAD(P)-bd_dom_sf"/>
</dbReference>
<dbReference type="InterPro" id="IPR002347">
    <property type="entry name" value="SDR_fam"/>
</dbReference>
<comment type="similarity">
    <text evidence="1 3">Belongs to the short-chain dehydrogenases/reductases (SDR) family.</text>
</comment>
<dbReference type="InterPro" id="IPR051911">
    <property type="entry name" value="SDR_oxidoreductase"/>
</dbReference>
<dbReference type="PROSITE" id="PS00061">
    <property type="entry name" value="ADH_SHORT"/>
    <property type="match status" value="1"/>
</dbReference>
<keyword evidence="5" id="KW-1185">Reference proteome</keyword>
<accession>A0ABW5HC30</accession>
<evidence type="ECO:0000313" key="5">
    <source>
        <dbReference type="Proteomes" id="UP001597483"/>
    </source>
</evidence>
<dbReference type="SUPFAM" id="SSF51735">
    <property type="entry name" value="NAD(P)-binding Rossmann-fold domains"/>
    <property type="match status" value="1"/>
</dbReference>
<evidence type="ECO:0000256" key="3">
    <source>
        <dbReference type="RuleBase" id="RU000363"/>
    </source>
</evidence>
<dbReference type="Gene3D" id="3.40.50.720">
    <property type="entry name" value="NAD(P)-binding Rossmann-like Domain"/>
    <property type="match status" value="1"/>
</dbReference>
<name>A0ABW5HC30_9PSEU</name>
<dbReference type="EMBL" id="JBHUKS010000017">
    <property type="protein sequence ID" value="MFD2470661.1"/>
    <property type="molecule type" value="Genomic_DNA"/>
</dbReference>
<keyword evidence="2 4" id="KW-0560">Oxidoreductase</keyword>
<dbReference type="PANTHER" id="PTHR43976">
    <property type="entry name" value="SHORT CHAIN DEHYDROGENASE"/>
    <property type="match status" value="1"/>
</dbReference>
<dbReference type="PRINTS" id="PR00081">
    <property type="entry name" value="GDHRDH"/>
</dbReference>
<dbReference type="InterPro" id="IPR020904">
    <property type="entry name" value="Sc_DH/Rdtase_CS"/>
</dbReference>
<dbReference type="Proteomes" id="UP001597483">
    <property type="component" value="Unassembled WGS sequence"/>
</dbReference>
<proteinExistence type="inferred from homology"/>
<protein>
    <submittedName>
        <fullName evidence="4">SDR family oxidoreductase</fullName>
        <ecNumber evidence="4">1.1.-.-</ecNumber>
    </submittedName>
</protein>
<dbReference type="RefSeq" id="WP_378307965.1">
    <property type="nucleotide sequence ID" value="NZ_JBHUKS010000017.1"/>
</dbReference>